<dbReference type="InterPro" id="IPR017959">
    <property type="entry name" value="Asn/Gln-tRNA_amidoTrfase_suB/E"/>
</dbReference>
<dbReference type="OrthoDB" id="1722066at2759"/>
<keyword evidence="5 10" id="KW-0067">ATP-binding</keyword>
<dbReference type="PANTHER" id="PTHR11659:SF0">
    <property type="entry name" value="GLUTAMYL-TRNA(GLN) AMIDOTRANSFERASE SUBUNIT B, MITOCHONDRIAL"/>
    <property type="match status" value="1"/>
</dbReference>
<dbReference type="Pfam" id="PF02934">
    <property type="entry name" value="GatB_N"/>
    <property type="match status" value="1"/>
</dbReference>
<dbReference type="GO" id="GO:0032543">
    <property type="term" value="P:mitochondrial translation"/>
    <property type="evidence" value="ECO:0007669"/>
    <property type="project" value="UniProtKB-UniRule"/>
</dbReference>
<dbReference type="InterPro" id="IPR018027">
    <property type="entry name" value="Asn/Gln_amidotransferase"/>
</dbReference>
<evidence type="ECO:0000256" key="9">
    <source>
        <dbReference type="ARBA" id="ARBA00047913"/>
    </source>
</evidence>
<feature type="domain" description="Asn/Gln amidotransferase" evidence="11">
    <location>
        <begin position="411"/>
        <end position="569"/>
    </location>
</feature>
<dbReference type="PANTHER" id="PTHR11659">
    <property type="entry name" value="GLUTAMYL-TRNA GLN AMIDOTRANSFERASE SUBUNIT B MITOCHONDRIAL AND PROKARYOTIC PET112-RELATED"/>
    <property type="match status" value="1"/>
</dbReference>
<dbReference type="GO" id="GO:0050566">
    <property type="term" value="F:asparaginyl-tRNA synthase (glutamine-hydrolyzing) activity"/>
    <property type="evidence" value="ECO:0007669"/>
    <property type="project" value="RHEA"/>
</dbReference>
<evidence type="ECO:0000256" key="1">
    <source>
        <dbReference type="ARBA" id="ARBA00005306"/>
    </source>
</evidence>
<dbReference type="InParanoid" id="A0A024GQZ1"/>
<evidence type="ECO:0000256" key="7">
    <source>
        <dbReference type="ARBA" id="ARBA00024799"/>
    </source>
</evidence>
<evidence type="ECO:0000256" key="2">
    <source>
        <dbReference type="ARBA" id="ARBA00011123"/>
    </source>
</evidence>
<dbReference type="InterPro" id="IPR006075">
    <property type="entry name" value="Asn/Gln-tRNA_Trfase_suB/E_cat"/>
</dbReference>
<dbReference type="AlphaFoldDB" id="A0A024GQZ1"/>
<comment type="catalytic activity">
    <reaction evidence="8">
        <text>L-aspartyl-tRNA(Asn) + L-glutamine + ATP + H2O = L-asparaginyl-tRNA(Asn) + L-glutamate + ADP + phosphate + 2 H(+)</text>
        <dbReference type="Rhea" id="RHEA:14513"/>
        <dbReference type="Rhea" id="RHEA-COMP:9674"/>
        <dbReference type="Rhea" id="RHEA-COMP:9677"/>
        <dbReference type="ChEBI" id="CHEBI:15377"/>
        <dbReference type="ChEBI" id="CHEBI:15378"/>
        <dbReference type="ChEBI" id="CHEBI:29985"/>
        <dbReference type="ChEBI" id="CHEBI:30616"/>
        <dbReference type="ChEBI" id="CHEBI:43474"/>
        <dbReference type="ChEBI" id="CHEBI:58359"/>
        <dbReference type="ChEBI" id="CHEBI:78515"/>
        <dbReference type="ChEBI" id="CHEBI:78516"/>
        <dbReference type="ChEBI" id="CHEBI:456216"/>
    </reaction>
</comment>
<dbReference type="InterPro" id="IPR014746">
    <property type="entry name" value="Gln_synth/guanido_kin_cat_dom"/>
</dbReference>
<gene>
    <name evidence="12" type="ORF">BN9_106290</name>
</gene>
<evidence type="ECO:0000256" key="8">
    <source>
        <dbReference type="ARBA" id="ARBA00047380"/>
    </source>
</evidence>
<keyword evidence="3 10" id="KW-0436">Ligase</keyword>
<dbReference type="InterPro" id="IPR003789">
    <property type="entry name" value="Asn/Gln_tRNA_amidoTrase-B-like"/>
</dbReference>
<dbReference type="Pfam" id="PF02637">
    <property type="entry name" value="GatB_Yqey"/>
    <property type="match status" value="1"/>
</dbReference>
<dbReference type="SUPFAM" id="SSF55931">
    <property type="entry name" value="Glutamine synthetase/guanido kinase"/>
    <property type="match status" value="2"/>
</dbReference>
<sequence>MLSNGSLIRSSTTGRLWQVCIGLEVHAQILSNTKLMSESSSPSYAAKHSVSLPNQHVSFYDAALPGTLPLVNKACVHQAIRASLAFNATIHRRSIFERKHYFYCDLPLGYQVTQQRNPIASSGSLSFEIPNSKISDLAGSDIIPRIFDASKYKSRKEKNEALNLWKAQKEEQRKVEKVESRFSKSPNRSYTTRTRLRTGKCIHDIDEKHTLVDLNRAGTGLLEIVFQPDLQSPAEIGYLVQHLQRILRCINVSDGNMEDGSLRCDLNVSVRPVGVEESIDCNTHTNPELLGQRVEIKNMNSIRNMIRAAEFEAKRQIAWIEETSSPVAAETRSFDSISGITKKSRSKETEKDYRFMPEPDLLPLILDEDALSHIKNTMPELPEALIARLIDQYGLTAYDSSVLVNEPGAVSYFERVVSKKDRSPKSAAAWILNELFNHLKTTNTEIAESPVSSCQLGQLLDLIQDGSISGKIAKQVLEIMYFHENTKQERENAMPLDIVNTNGWRQINDTEKIREICRRIVNDPKHEKSRIAYCKGKRQIFGFFVGQVMKECDGLVNPEKASEAVRELLHATEDK</sequence>
<reference evidence="12 13" key="1">
    <citation type="submission" date="2012-05" db="EMBL/GenBank/DDBJ databases">
        <title>Recombination and specialization in a pathogen metapopulation.</title>
        <authorList>
            <person name="Gardiner A."/>
            <person name="Kemen E."/>
            <person name="Schultz-Larsen T."/>
            <person name="MacLean D."/>
            <person name="Van Oosterhout C."/>
            <person name="Jones J.D.G."/>
        </authorList>
    </citation>
    <scope>NUCLEOTIDE SEQUENCE [LARGE SCALE GENOMIC DNA]</scope>
    <source>
        <strain evidence="12 13">Ac Nc2</strain>
    </source>
</reference>
<proteinExistence type="inferred from homology"/>
<comment type="caution">
    <text evidence="12">The sequence shown here is derived from an EMBL/GenBank/DDBJ whole genome shotgun (WGS) entry which is preliminary data.</text>
</comment>
<dbReference type="STRING" id="65357.A0A024GQZ1"/>
<dbReference type="GO" id="GO:0050567">
    <property type="term" value="F:glutaminyl-tRNA synthase (glutamine-hydrolyzing) activity"/>
    <property type="evidence" value="ECO:0007669"/>
    <property type="project" value="UniProtKB-UniRule"/>
</dbReference>
<comment type="similarity">
    <text evidence="1 10">Belongs to the GatB/GatE family. GatB subfamily.</text>
</comment>
<dbReference type="HAMAP" id="MF_00121">
    <property type="entry name" value="GatB"/>
    <property type="match status" value="1"/>
</dbReference>
<evidence type="ECO:0000256" key="10">
    <source>
        <dbReference type="HAMAP-Rule" id="MF_03147"/>
    </source>
</evidence>
<accession>A0A024GQZ1</accession>
<evidence type="ECO:0000256" key="6">
    <source>
        <dbReference type="ARBA" id="ARBA00022917"/>
    </source>
</evidence>
<comment type="subcellular location">
    <subcellularLocation>
        <location evidence="10">Mitochondrion</location>
    </subcellularLocation>
</comment>
<comment type="catalytic activity">
    <reaction evidence="9 10">
        <text>L-glutamyl-tRNA(Gln) + L-glutamine + ATP + H2O = L-glutaminyl-tRNA(Gln) + L-glutamate + ADP + phosphate + H(+)</text>
        <dbReference type="Rhea" id="RHEA:17521"/>
        <dbReference type="Rhea" id="RHEA-COMP:9681"/>
        <dbReference type="Rhea" id="RHEA-COMP:9684"/>
        <dbReference type="ChEBI" id="CHEBI:15377"/>
        <dbReference type="ChEBI" id="CHEBI:15378"/>
        <dbReference type="ChEBI" id="CHEBI:29985"/>
        <dbReference type="ChEBI" id="CHEBI:30616"/>
        <dbReference type="ChEBI" id="CHEBI:43474"/>
        <dbReference type="ChEBI" id="CHEBI:58359"/>
        <dbReference type="ChEBI" id="CHEBI:78520"/>
        <dbReference type="ChEBI" id="CHEBI:78521"/>
        <dbReference type="ChEBI" id="CHEBI:456216"/>
    </reaction>
</comment>
<comment type="subunit">
    <text evidence="2">Heterotrimer of A, B and C subunits.</text>
</comment>
<comment type="function">
    <text evidence="10">Allows the formation of correctly charged Gln-tRNA(Gln) through the transamidation of misacylated Glu-tRNA(Gln) in the mitochondria. The reaction takes place in the presence of glutamine and ATP through an activated gamma-phospho-Glu-tRNA(Gln).</text>
</comment>
<dbReference type="EMBL" id="CAIX01000289">
    <property type="protein sequence ID" value="CCI49322.1"/>
    <property type="molecule type" value="Genomic_DNA"/>
</dbReference>
<dbReference type="GO" id="GO:0030956">
    <property type="term" value="C:glutamyl-tRNA(Gln) amidotransferase complex"/>
    <property type="evidence" value="ECO:0007669"/>
    <property type="project" value="UniProtKB-UniRule"/>
</dbReference>
<dbReference type="Gene3D" id="1.10.10.410">
    <property type="match status" value="1"/>
</dbReference>
<dbReference type="GO" id="GO:0005524">
    <property type="term" value="F:ATP binding"/>
    <property type="evidence" value="ECO:0007669"/>
    <property type="project" value="UniProtKB-KW"/>
</dbReference>
<dbReference type="GO" id="GO:0070681">
    <property type="term" value="P:glutaminyl-tRNAGln biosynthesis via transamidation"/>
    <property type="evidence" value="ECO:0007669"/>
    <property type="project" value="UniProtKB-UniRule"/>
</dbReference>
<dbReference type="SUPFAM" id="SSF89095">
    <property type="entry name" value="GatB/YqeY motif"/>
    <property type="match status" value="1"/>
</dbReference>
<protein>
    <recommendedName>
        <fullName evidence="10">Glutamyl-tRNA(Gln) amidotransferase subunit B, mitochondrial</fullName>
        <shortName evidence="10">Glu-AdT subunit B</shortName>
        <ecNumber evidence="10">6.3.5.-</ecNumber>
    </recommendedName>
</protein>
<evidence type="ECO:0000313" key="12">
    <source>
        <dbReference type="EMBL" id="CCI49322.1"/>
    </source>
</evidence>
<dbReference type="Gene3D" id="1.10.150.380">
    <property type="entry name" value="GatB domain, N-terminal subdomain"/>
    <property type="match status" value="1"/>
</dbReference>
<dbReference type="SMART" id="SM00845">
    <property type="entry name" value="GatB_Yqey"/>
    <property type="match status" value="1"/>
</dbReference>
<keyword evidence="4 10" id="KW-0547">Nucleotide-binding</keyword>
<keyword evidence="6 10" id="KW-0648">Protein biosynthesis</keyword>
<dbReference type="Proteomes" id="UP000053237">
    <property type="component" value="Unassembled WGS sequence"/>
</dbReference>
<name>A0A024GQZ1_9STRA</name>
<keyword evidence="13" id="KW-1185">Reference proteome</keyword>
<dbReference type="EC" id="6.3.5.-" evidence="10"/>
<keyword evidence="10" id="KW-0496">Mitochondrion</keyword>
<evidence type="ECO:0000313" key="13">
    <source>
        <dbReference type="Proteomes" id="UP000053237"/>
    </source>
</evidence>
<dbReference type="InterPro" id="IPR042114">
    <property type="entry name" value="GatB_C_1"/>
</dbReference>
<evidence type="ECO:0000259" key="11">
    <source>
        <dbReference type="SMART" id="SM00845"/>
    </source>
</evidence>
<organism evidence="12 13">
    <name type="scientific">Albugo candida</name>
    <dbReference type="NCBI Taxonomy" id="65357"/>
    <lineage>
        <taxon>Eukaryota</taxon>
        <taxon>Sar</taxon>
        <taxon>Stramenopiles</taxon>
        <taxon>Oomycota</taxon>
        <taxon>Peronosporomycetes</taxon>
        <taxon>Albuginales</taxon>
        <taxon>Albuginaceae</taxon>
        <taxon>Albugo</taxon>
    </lineage>
</organism>
<dbReference type="InterPro" id="IPR004413">
    <property type="entry name" value="GatB"/>
</dbReference>
<evidence type="ECO:0000256" key="3">
    <source>
        <dbReference type="ARBA" id="ARBA00022598"/>
    </source>
</evidence>
<comment type="function">
    <text evidence="7">Allows the formation of correctly charged Asn-tRNA(Asn) or Gln-tRNA(Gln) through the transamidation of misacylated Asp-tRNA(Asn) or Glu-tRNA(Gln) in organisms which lack either or both of asparaginyl-tRNA or glutaminyl-tRNA synthetases. The reaction takes place in the presence of glutamine and ATP through an activated phospho-Asp-tRNA(Asn) or phospho-Glu-tRNA(Gln).</text>
</comment>
<evidence type="ECO:0000256" key="4">
    <source>
        <dbReference type="ARBA" id="ARBA00022741"/>
    </source>
</evidence>
<dbReference type="GO" id="GO:0005739">
    <property type="term" value="C:mitochondrion"/>
    <property type="evidence" value="ECO:0007669"/>
    <property type="project" value="UniProtKB-SubCell"/>
</dbReference>
<dbReference type="InterPro" id="IPR023168">
    <property type="entry name" value="GatB_Yqey_C_2"/>
</dbReference>
<evidence type="ECO:0000256" key="5">
    <source>
        <dbReference type="ARBA" id="ARBA00022840"/>
    </source>
</evidence>
<comment type="subunit">
    <text evidence="10">Subunit of the heterotrimeric GatCAB amidotransferase (AdT) complex, composed of A, B and C subunits.</text>
</comment>